<reference evidence="2" key="1">
    <citation type="journal article" date="2013" name="Genetics">
        <title>The draft genome and transcriptome of Panagrellus redivivus are shaped by the harsh demands of a free-living lifestyle.</title>
        <authorList>
            <person name="Srinivasan J."/>
            <person name="Dillman A.R."/>
            <person name="Macchietto M.G."/>
            <person name="Heikkinen L."/>
            <person name="Lakso M."/>
            <person name="Fracchia K.M."/>
            <person name="Antoshechkin I."/>
            <person name="Mortazavi A."/>
            <person name="Wong G."/>
            <person name="Sternberg P.W."/>
        </authorList>
    </citation>
    <scope>NUCLEOTIDE SEQUENCE [LARGE SCALE GENOMIC DNA]</scope>
    <source>
        <strain evidence="2">MT8872</strain>
    </source>
</reference>
<dbReference type="WBParaSite" id="Pan_g4237.t1">
    <property type="protein sequence ID" value="Pan_g4237.t1"/>
    <property type="gene ID" value="Pan_g4237"/>
</dbReference>
<evidence type="ECO:0000256" key="1">
    <source>
        <dbReference type="SAM" id="Phobius"/>
    </source>
</evidence>
<name>A0A7E4VZF0_PANRE</name>
<feature type="transmembrane region" description="Helical" evidence="1">
    <location>
        <begin position="268"/>
        <end position="288"/>
    </location>
</feature>
<dbReference type="Proteomes" id="UP000492821">
    <property type="component" value="Unassembled WGS sequence"/>
</dbReference>
<dbReference type="AlphaFoldDB" id="A0A7E4VZF0"/>
<evidence type="ECO:0000313" key="3">
    <source>
        <dbReference type="WBParaSite" id="Pan_g4237.t1"/>
    </source>
</evidence>
<accession>A0A7E4VZF0</accession>
<evidence type="ECO:0000313" key="2">
    <source>
        <dbReference type="Proteomes" id="UP000492821"/>
    </source>
</evidence>
<keyword evidence="1" id="KW-1133">Transmembrane helix</keyword>
<sequence>MINPPAMETDKIPINQLPYGFKKRVADLTPINALHKLRQTCPELDKLCSSRLEVHDKLYITDSEIVHQWATKRLFIYRIYKWLFWLFRWSFDCRSFNPTWHSVLYVDDIVKNNRPIFIFDTLVVHCQSIETFEKMIPFICGKFTRLMIHGHVIKLDQLKRLLLGNVRKVEITAKIELESDEFDDAVQLILGSVRDKWFNFNLLSTPQLIARVQNACANHETLMVKFAEADRCNVQHRKTPLDGNLLADLHLFLVIFINSEHLFLDKNVFSMCFLPSFVFACLLVYLFYVVTSSKPENTVCF</sequence>
<proteinExistence type="predicted"/>
<reference evidence="3" key="2">
    <citation type="submission" date="2020-10" db="UniProtKB">
        <authorList>
            <consortium name="WormBaseParasite"/>
        </authorList>
    </citation>
    <scope>IDENTIFICATION</scope>
</reference>
<keyword evidence="1" id="KW-0472">Membrane</keyword>
<protein>
    <submittedName>
        <fullName evidence="3">F-box domain-containing protein</fullName>
    </submittedName>
</protein>
<organism evidence="2 3">
    <name type="scientific">Panagrellus redivivus</name>
    <name type="common">Microworm</name>
    <dbReference type="NCBI Taxonomy" id="6233"/>
    <lineage>
        <taxon>Eukaryota</taxon>
        <taxon>Metazoa</taxon>
        <taxon>Ecdysozoa</taxon>
        <taxon>Nematoda</taxon>
        <taxon>Chromadorea</taxon>
        <taxon>Rhabditida</taxon>
        <taxon>Tylenchina</taxon>
        <taxon>Panagrolaimomorpha</taxon>
        <taxon>Panagrolaimoidea</taxon>
        <taxon>Panagrolaimidae</taxon>
        <taxon>Panagrellus</taxon>
    </lineage>
</organism>
<keyword evidence="1" id="KW-0812">Transmembrane</keyword>
<keyword evidence="2" id="KW-1185">Reference proteome</keyword>